<dbReference type="GO" id="GO:0008289">
    <property type="term" value="F:lipid binding"/>
    <property type="evidence" value="ECO:0007669"/>
    <property type="project" value="InterPro"/>
</dbReference>
<dbReference type="CTD" id="36377444"/>
<dbReference type="GeneID" id="36377444"/>
<dbReference type="WormBase" id="SRAE_1000333200">
    <property type="protein sequence ID" value="SRP01079"/>
    <property type="gene ID" value="WBGene00259949"/>
</dbReference>
<dbReference type="Pfam" id="PF02886">
    <property type="entry name" value="LBP_BPI_CETP_C"/>
    <property type="match status" value="1"/>
</dbReference>
<dbReference type="InterPro" id="IPR001124">
    <property type="entry name" value="Lipid-bd_serum_glycop_C"/>
</dbReference>
<sequence>MWFLLIKLLVISFCTPEIQNPTLIGRASVEGLNFVSKLGHKIIDYEIPKITIPEIDLDIDAGPGKGHLVVEDLYIPKFQTPKFKFILEPPRSIHWVSEGGYIIAKGNINVKYTVLVPFYFTASVNIHASDIRTNYSISLHHLQGRPQLDVNYCDTDINDLTISFGGGAIPWIVNLFKTPLSNVARNLIKKQFCDQLKTVLLSEINELLVELPLHIDVWENFFITYDYDHLPIVTNEYVQLDVFAIVSIGEEKCPYEVSKMDTSEAPSDFMGSIWASSVIPNCFLYSLYKEQVVKFIINKNLGQPLEGLLKTTCGFLEICLGRFFKILRDKYPNKFIDIIVKLNENPNIKITKKDGIFFDGIFSFDFTISPYKEGDEILARLLSETNATLIPYIKNGKAKVNIGDLDFTLKEEFSNIGNFSTKICNLIADIIKPTLKKTLQTFGNKGIKIPMFQNFSISSTSVIQPIDNGIRLDFDLIYRKSFYKFLFDHLSKSYHL</sequence>
<dbReference type="InterPro" id="IPR032942">
    <property type="entry name" value="BPI/LBP/Plunc"/>
</dbReference>
<keyword evidence="2" id="KW-1015">Disulfide bond</keyword>
<evidence type="ECO:0000259" key="4">
    <source>
        <dbReference type="SMART" id="SM00328"/>
    </source>
</evidence>
<feature type="domain" description="Lipid-binding serum glycoprotein N-terminal" evidence="4">
    <location>
        <begin position="26"/>
        <end position="251"/>
    </location>
</feature>
<reference evidence="5 6" key="1">
    <citation type="submission" date="2014-09" db="EMBL/GenBank/DDBJ databases">
        <authorList>
            <person name="Martin A.A."/>
        </authorList>
    </citation>
    <scope>NUCLEOTIDE SEQUENCE</scope>
    <source>
        <strain evidence="6">ED321</strain>
        <strain evidence="5">ED321 Heterogonic</strain>
    </source>
</reference>
<feature type="chain" id="PRO_5015031301" evidence="3">
    <location>
        <begin position="17"/>
        <end position="496"/>
    </location>
</feature>
<evidence type="ECO:0000256" key="3">
    <source>
        <dbReference type="SAM" id="SignalP"/>
    </source>
</evidence>
<accession>A0A090MXA2</accession>
<organism evidence="5">
    <name type="scientific">Strongyloides ratti</name>
    <name type="common">Parasitic roundworm</name>
    <dbReference type="NCBI Taxonomy" id="34506"/>
    <lineage>
        <taxon>Eukaryota</taxon>
        <taxon>Metazoa</taxon>
        <taxon>Ecdysozoa</taxon>
        <taxon>Nematoda</taxon>
        <taxon>Chromadorea</taxon>
        <taxon>Rhabditida</taxon>
        <taxon>Tylenchina</taxon>
        <taxon>Panagrolaimomorpha</taxon>
        <taxon>Strongyloidoidea</taxon>
        <taxon>Strongyloididae</taxon>
        <taxon>Strongyloides</taxon>
    </lineage>
</organism>
<name>A0A090MXA2_STRRB</name>
<evidence type="ECO:0000313" key="5">
    <source>
        <dbReference type="EMBL" id="CEF65079.1"/>
    </source>
</evidence>
<dbReference type="EMBL" id="LN609528">
    <property type="protein sequence ID" value="CEF65079.1"/>
    <property type="molecule type" value="Genomic_DNA"/>
</dbReference>
<dbReference type="InterPro" id="IPR017943">
    <property type="entry name" value="Bactericidal_perm-incr_a/b_dom"/>
</dbReference>
<evidence type="ECO:0000256" key="2">
    <source>
        <dbReference type="ARBA" id="ARBA00023157"/>
    </source>
</evidence>
<dbReference type="OMA" id="FYVDYFL"/>
<dbReference type="SUPFAM" id="SSF55394">
    <property type="entry name" value="Bactericidal permeability-increasing protein, BPI"/>
    <property type="match status" value="2"/>
</dbReference>
<comment type="similarity">
    <text evidence="1">Belongs to the BPI/LBP/Plunc superfamily. BPI/LBP family.</text>
</comment>
<dbReference type="AlphaFoldDB" id="A0A090MXA2"/>
<dbReference type="OrthoDB" id="5857016at2759"/>
<dbReference type="GO" id="GO:0005615">
    <property type="term" value="C:extracellular space"/>
    <property type="evidence" value="ECO:0007669"/>
    <property type="project" value="TreeGrafter"/>
</dbReference>
<dbReference type="InterPro" id="IPR017942">
    <property type="entry name" value="Lipid-bd_serum_glycop_N"/>
</dbReference>
<protein>
    <submittedName>
        <fullName evidence="5">Lipid-binding serum glycoprotein, C-terminal domain and Lipid-binding serum glycoprotein, N-terminal domain and Bactericidal permeability-increasing protein, alpha/beta domain-containing protein</fullName>
    </submittedName>
</protein>
<dbReference type="SMART" id="SM00328">
    <property type="entry name" value="BPI1"/>
    <property type="match status" value="1"/>
</dbReference>
<dbReference type="PANTHER" id="PTHR10504">
    <property type="entry name" value="BACTERICIDAL PERMEABILITY-INCREASING BPI PROTEIN-RELATED"/>
    <property type="match status" value="1"/>
</dbReference>
<dbReference type="RefSeq" id="XP_024504280.1">
    <property type="nucleotide sequence ID" value="XM_024650510.1"/>
</dbReference>
<dbReference type="Pfam" id="PF01273">
    <property type="entry name" value="LBP_BPI_CETP"/>
    <property type="match status" value="1"/>
</dbReference>
<evidence type="ECO:0000256" key="1">
    <source>
        <dbReference type="ARBA" id="ARBA00007292"/>
    </source>
</evidence>
<evidence type="ECO:0000313" key="8">
    <source>
        <dbReference type="WormBase" id="SRAE_1000333200"/>
    </source>
</evidence>
<keyword evidence="3" id="KW-0732">Signal</keyword>
<dbReference type="STRING" id="34506.A0A090MXA2"/>
<gene>
    <name evidence="5 7 8" type="ORF">SRAE_1000333200</name>
</gene>
<keyword evidence="6" id="KW-1185">Reference proteome</keyword>
<dbReference type="Gene3D" id="3.15.10.10">
    <property type="entry name" value="Bactericidal permeability-increasing protein, domain 1"/>
    <property type="match status" value="1"/>
</dbReference>
<feature type="signal peptide" evidence="3">
    <location>
        <begin position="1"/>
        <end position="16"/>
    </location>
</feature>
<dbReference type="Proteomes" id="UP000035682">
    <property type="component" value="Unplaced"/>
</dbReference>
<evidence type="ECO:0000313" key="6">
    <source>
        <dbReference type="Proteomes" id="UP000035682"/>
    </source>
</evidence>
<dbReference type="PANTHER" id="PTHR10504:SF145">
    <property type="entry name" value="PROTEIN CBG15266"/>
    <property type="match status" value="1"/>
</dbReference>
<dbReference type="WBParaSite" id="SRAE_1000333200.1">
    <property type="protein sequence ID" value="SRAE_1000333200.1"/>
    <property type="gene ID" value="WBGene00259949"/>
</dbReference>
<evidence type="ECO:0000313" key="7">
    <source>
        <dbReference type="WBParaSite" id="SRAE_1000333200.1"/>
    </source>
</evidence>
<dbReference type="Gene3D" id="3.15.20.10">
    <property type="entry name" value="Bactericidal permeability-increasing protein, domain 2"/>
    <property type="match status" value="1"/>
</dbReference>
<proteinExistence type="inferred from homology"/>
<reference evidence="7" key="2">
    <citation type="submission" date="2020-12" db="UniProtKB">
        <authorList>
            <consortium name="WormBaseParasite"/>
        </authorList>
    </citation>
    <scope>IDENTIFICATION</scope>
</reference>